<evidence type="ECO:0000259" key="5">
    <source>
        <dbReference type="Pfam" id="PF08548"/>
    </source>
</evidence>
<name>A0A1B2EHY3_9HYPH</name>
<dbReference type="SUPFAM" id="SSF51120">
    <property type="entry name" value="beta-Roll"/>
    <property type="match status" value="1"/>
</dbReference>
<dbReference type="GO" id="GO:0005509">
    <property type="term" value="F:calcium ion binding"/>
    <property type="evidence" value="ECO:0007669"/>
    <property type="project" value="InterPro"/>
</dbReference>
<dbReference type="InterPro" id="IPR013858">
    <property type="entry name" value="Peptidase_M10B_C"/>
</dbReference>
<dbReference type="GO" id="GO:0008237">
    <property type="term" value="F:metallopeptidase activity"/>
    <property type="evidence" value="ECO:0007669"/>
    <property type="project" value="InterPro"/>
</dbReference>
<evidence type="ECO:0000256" key="2">
    <source>
        <dbReference type="ARBA" id="ARBA00004613"/>
    </source>
</evidence>
<dbReference type="RefSeq" id="WP_157934200.1">
    <property type="nucleotide sequence ID" value="NZ_CP016616.1"/>
</dbReference>
<proteinExistence type="predicted"/>
<evidence type="ECO:0000256" key="1">
    <source>
        <dbReference type="ARBA" id="ARBA00001913"/>
    </source>
</evidence>
<organism evidence="6">
    <name type="scientific">Microvirga ossetica</name>
    <dbReference type="NCBI Taxonomy" id="1882682"/>
    <lineage>
        <taxon>Bacteria</taxon>
        <taxon>Pseudomonadati</taxon>
        <taxon>Pseudomonadota</taxon>
        <taxon>Alphaproteobacteria</taxon>
        <taxon>Hyphomicrobiales</taxon>
        <taxon>Methylobacteriaceae</taxon>
        <taxon>Microvirga</taxon>
    </lineage>
</organism>
<evidence type="ECO:0000256" key="3">
    <source>
        <dbReference type="ARBA" id="ARBA00022525"/>
    </source>
</evidence>
<comment type="subcellular location">
    <subcellularLocation>
        <location evidence="2">Secreted</location>
    </subcellularLocation>
</comment>
<dbReference type="Gene3D" id="3.40.390.10">
    <property type="entry name" value="Collagenase (Catalytic Domain)"/>
    <property type="match status" value="1"/>
</dbReference>
<dbReference type="KEGG" id="moc:BB934_15975"/>
<sequence>MAYAEFAERAGNPSVDGLLFGMRWNSLELTYSFPQQASLYGRGYGLGEPDNNFEPLNGPQIEAARVVFNAISAATRLSFREITETASVHADLRLAMSDVPKPAWTYTIDDGAEGGDIWFGNSNGWYDSPTPGTYAFWGFLHEIGHALGLKHGHEEGGFGALPFAQDSMEFTVTTYRSYVGAGNVLENETYGYAQTLMMEDLAALQHLYGANYATRSGDTVYRWGSKTGQMFIDGVGQPHAGDNRVFMTIWDGGGLDTYDLSNYATNLSIDLRPGAWSTLSDRQLAYLGGFFNFARGSINNALLYQGDPRSLIENATGGSGNDRLVGNDAANMLRGGKGTDRLTGLLGDDTLIGGYGNDILRGGLGADRFWFDTKANRATNTDKITDFDIRADHICLDNAIFKVLGKGSPTKPVALKKAFFAIGDHAKDANDFVIFDARKGLLFYDADGSDAGQAVLFATLSKGLKLTAADFFVV</sequence>
<dbReference type="SUPFAM" id="SSF55486">
    <property type="entry name" value="Metalloproteases ('zincins'), catalytic domain"/>
    <property type="match status" value="1"/>
</dbReference>
<feature type="domain" description="Peptidase M10 serralysin C-terminal" evidence="5">
    <location>
        <begin position="210"/>
        <end position="398"/>
    </location>
</feature>
<gene>
    <name evidence="6" type="ORF">BB934_15975</name>
</gene>
<dbReference type="InterPro" id="IPR018511">
    <property type="entry name" value="Hemolysin-typ_Ca-bd_CS"/>
</dbReference>
<dbReference type="EMBL" id="CP016616">
    <property type="protein sequence ID" value="ANY79537.1"/>
    <property type="molecule type" value="Genomic_DNA"/>
</dbReference>
<dbReference type="InterPro" id="IPR001343">
    <property type="entry name" value="Hemolysn_Ca-bd"/>
</dbReference>
<dbReference type="CDD" id="cd04277">
    <property type="entry name" value="ZnMc_serralysin_like"/>
    <property type="match status" value="1"/>
</dbReference>
<evidence type="ECO:0000313" key="6">
    <source>
        <dbReference type="EMBL" id="ANY79537.1"/>
    </source>
</evidence>
<keyword evidence="3" id="KW-0964">Secreted</keyword>
<evidence type="ECO:0000256" key="4">
    <source>
        <dbReference type="ARBA" id="ARBA00022737"/>
    </source>
</evidence>
<dbReference type="PRINTS" id="PR00313">
    <property type="entry name" value="CABNDNGRPT"/>
</dbReference>
<dbReference type="PROSITE" id="PS00330">
    <property type="entry name" value="HEMOLYSIN_CALCIUM"/>
    <property type="match status" value="1"/>
</dbReference>
<dbReference type="InterPro" id="IPR011049">
    <property type="entry name" value="Serralysin-like_metalloprot_C"/>
</dbReference>
<dbReference type="OrthoDB" id="223957at2"/>
<reference evidence="6" key="1">
    <citation type="submission" date="2016-07" db="EMBL/GenBank/DDBJ databases">
        <title>Microvirga ossetica sp. nov. a new species of rhizobia isolated from root nodules of the legume species Vicia alpestris Steven originated from North Ossetia region in the Caucasus.</title>
        <authorList>
            <person name="Safronova V.I."/>
            <person name="Kuznetsova I.G."/>
            <person name="Sazanova A.L."/>
            <person name="Belimov A."/>
            <person name="Andronov E."/>
            <person name="Osledkin Y.S."/>
            <person name="Onishchuk O.P."/>
            <person name="Kurchak O.N."/>
            <person name="Shaposhnikov A.I."/>
            <person name="Willems A."/>
            <person name="Tikhonovich I.A."/>
        </authorList>
    </citation>
    <scope>NUCLEOTIDE SEQUENCE [LARGE SCALE GENOMIC DNA]</scope>
    <source>
        <strain evidence="6">V5/3M</strain>
    </source>
</reference>
<keyword evidence="4" id="KW-0677">Repeat</keyword>
<dbReference type="Pfam" id="PF00353">
    <property type="entry name" value="HemolysinCabind"/>
    <property type="match status" value="1"/>
</dbReference>
<dbReference type="PANTHER" id="PTHR38340:SF1">
    <property type="entry name" value="S-LAYER PROTEIN"/>
    <property type="match status" value="1"/>
</dbReference>
<dbReference type="PANTHER" id="PTHR38340">
    <property type="entry name" value="S-LAYER PROTEIN"/>
    <property type="match status" value="1"/>
</dbReference>
<dbReference type="Gene3D" id="2.150.10.10">
    <property type="entry name" value="Serralysin-like metalloprotease, C-terminal"/>
    <property type="match status" value="1"/>
</dbReference>
<protein>
    <recommendedName>
        <fullName evidence="5">Peptidase M10 serralysin C-terminal domain-containing protein</fullName>
    </recommendedName>
</protein>
<dbReference type="InterPro" id="IPR050557">
    <property type="entry name" value="RTX_toxin/Mannuronan_C5-epim"/>
</dbReference>
<dbReference type="InterPro" id="IPR024079">
    <property type="entry name" value="MetalloPept_cat_dom_sf"/>
</dbReference>
<comment type="cofactor">
    <cofactor evidence="1">
        <name>Ca(2+)</name>
        <dbReference type="ChEBI" id="CHEBI:29108"/>
    </cofactor>
</comment>
<dbReference type="Pfam" id="PF08548">
    <property type="entry name" value="Peptidase_M10_C"/>
    <property type="match status" value="1"/>
</dbReference>
<dbReference type="GO" id="GO:0005615">
    <property type="term" value="C:extracellular space"/>
    <property type="evidence" value="ECO:0007669"/>
    <property type="project" value="InterPro"/>
</dbReference>
<dbReference type="InterPro" id="IPR034033">
    <property type="entry name" value="Serralysin-like"/>
</dbReference>
<accession>A0A1B2EHY3</accession>
<dbReference type="AlphaFoldDB" id="A0A1B2EHY3"/>